<proteinExistence type="predicted"/>
<reference evidence="2 3" key="1">
    <citation type="submission" date="2014-03" db="EMBL/GenBank/DDBJ databases">
        <title>Bradyrhizobium valentinum sp. nov., isolated from effective nodules of Lupinus mariae-josephae, a lupine endemic of basic-lime soils in Eastern Spain.</title>
        <authorList>
            <person name="Duran D."/>
            <person name="Rey L."/>
            <person name="Navarro A."/>
            <person name="Busquets A."/>
            <person name="Imperial J."/>
            <person name="Ruiz-Argueso T."/>
        </authorList>
    </citation>
    <scope>NUCLEOTIDE SEQUENCE [LARGE SCALE GENOMIC DNA]</scope>
    <source>
        <strain evidence="2 3">PAC68</strain>
    </source>
</reference>
<comment type="caution">
    <text evidence="2">The sequence shown here is derived from an EMBL/GenBank/DDBJ whole genome shotgun (WGS) entry which is preliminary data.</text>
</comment>
<feature type="transmembrane region" description="Helical" evidence="1">
    <location>
        <begin position="37"/>
        <end position="65"/>
    </location>
</feature>
<evidence type="ECO:0000256" key="1">
    <source>
        <dbReference type="SAM" id="Phobius"/>
    </source>
</evidence>
<keyword evidence="1" id="KW-0472">Membrane</keyword>
<evidence type="ECO:0000313" key="2">
    <source>
        <dbReference type="EMBL" id="KRQ94733.1"/>
    </source>
</evidence>
<dbReference type="AlphaFoldDB" id="A0A0R3KIQ6"/>
<feature type="transmembrane region" description="Helical" evidence="1">
    <location>
        <begin position="77"/>
        <end position="100"/>
    </location>
</feature>
<accession>A0A0R3KIQ6</accession>
<sequence length="219" mass="23721">MPLKGTGNAFWSISVEEQFYLLAPAIVVAMKFGRNPFLWILVSSFLWFFHLVDFASISLGVLAATTQRLYGNFHLRTSIVAILVGSCILSLLVLATLSYARGAPFFAISTVLLCARPGSRHSIGMLAGAISYPMYLNHWIGGFVVHGIAKRIDWLTQPATGLLSYAVGVAAGAFAYVMIDRTVMANRDKFYSPQFGTTLALIAYGLVLLGISGGFSLVK</sequence>
<evidence type="ECO:0000313" key="3">
    <source>
        <dbReference type="Proteomes" id="UP000050863"/>
    </source>
</evidence>
<evidence type="ECO:0008006" key="4">
    <source>
        <dbReference type="Google" id="ProtNLM"/>
    </source>
</evidence>
<feature type="transmembrane region" description="Helical" evidence="1">
    <location>
        <begin position="161"/>
        <end position="179"/>
    </location>
</feature>
<protein>
    <recommendedName>
        <fullName evidence="4">Acyltransferase 3 domain-containing protein</fullName>
    </recommendedName>
</protein>
<gene>
    <name evidence="2" type="ORF">CQ12_04175</name>
</gene>
<feature type="transmembrane region" description="Helical" evidence="1">
    <location>
        <begin position="199"/>
        <end position="218"/>
    </location>
</feature>
<feature type="transmembrane region" description="Helical" evidence="1">
    <location>
        <begin position="129"/>
        <end position="149"/>
    </location>
</feature>
<organism evidence="2 3">
    <name type="scientific">Bradyrhizobium jicamae</name>
    <dbReference type="NCBI Taxonomy" id="280332"/>
    <lineage>
        <taxon>Bacteria</taxon>
        <taxon>Pseudomonadati</taxon>
        <taxon>Pseudomonadota</taxon>
        <taxon>Alphaproteobacteria</taxon>
        <taxon>Hyphomicrobiales</taxon>
        <taxon>Nitrobacteraceae</taxon>
        <taxon>Bradyrhizobium</taxon>
    </lineage>
</organism>
<keyword evidence="1" id="KW-0812">Transmembrane</keyword>
<name>A0A0R3KIQ6_9BRAD</name>
<keyword evidence="3" id="KW-1185">Reference proteome</keyword>
<keyword evidence="1" id="KW-1133">Transmembrane helix</keyword>
<dbReference type="Proteomes" id="UP000050863">
    <property type="component" value="Unassembled WGS sequence"/>
</dbReference>
<dbReference type="EMBL" id="LLXZ01000215">
    <property type="protein sequence ID" value="KRQ94733.1"/>
    <property type="molecule type" value="Genomic_DNA"/>
</dbReference>